<comment type="caution">
    <text evidence="1">The sequence shown here is derived from an EMBL/GenBank/DDBJ whole genome shotgun (WGS) entry which is preliminary data.</text>
</comment>
<protein>
    <submittedName>
        <fullName evidence="1">Palmitoyltransferase</fullName>
    </submittedName>
</protein>
<dbReference type="Proteomes" id="UP000187203">
    <property type="component" value="Unassembled WGS sequence"/>
</dbReference>
<sequence>MPNLLYIAKRCLSFMQGECCMPLMFSACSNAYGIVHPMICCADQIWEPNMQTEDANSTSAPNVARDIDTVDCGGGKERKKKLNRSGKFWTEMTSNELMAISKRVMRQTAKCTR</sequence>
<reference evidence="2" key="1">
    <citation type="submission" date="2013-09" db="EMBL/GenBank/DDBJ databases">
        <title>Corchorus olitorius genome sequencing.</title>
        <authorList>
            <person name="Alam M."/>
            <person name="Haque M.S."/>
            <person name="Islam M.S."/>
            <person name="Emdad E.M."/>
            <person name="Islam M.M."/>
            <person name="Ahmed B."/>
            <person name="Halim A."/>
            <person name="Hossen Q.M.M."/>
            <person name="Hossain M.Z."/>
            <person name="Ahmed R."/>
            <person name="Khan M.M."/>
            <person name="Islam R."/>
            <person name="Rashid M.M."/>
            <person name="Khan S.A."/>
            <person name="Rahman M.S."/>
            <person name="Alam M."/>
            <person name="Yahiya A.S."/>
            <person name="Khan M.S."/>
            <person name="Azam M.S."/>
            <person name="Haque T."/>
            <person name="Lashkar M.Z.H."/>
            <person name="Akhand A.I."/>
            <person name="Morshed G."/>
            <person name="Roy S."/>
            <person name="Uddin K.S."/>
            <person name="Rabeya T."/>
            <person name="Hossain A.S."/>
            <person name="Chowdhury A."/>
            <person name="Snigdha A.R."/>
            <person name="Mortoza M.S."/>
            <person name="Matin S.A."/>
            <person name="Hoque S.M.E."/>
            <person name="Islam M.K."/>
            <person name="Roy D.K."/>
            <person name="Haider R."/>
            <person name="Moosa M.M."/>
            <person name="Elias S.M."/>
            <person name="Hasan A.M."/>
            <person name="Jahan S."/>
            <person name="Shafiuddin M."/>
            <person name="Mahmood N."/>
            <person name="Shommy N.S."/>
        </authorList>
    </citation>
    <scope>NUCLEOTIDE SEQUENCE [LARGE SCALE GENOMIC DNA]</scope>
    <source>
        <strain evidence="2">cv. O-4</strain>
    </source>
</reference>
<dbReference type="EMBL" id="AWUE01012159">
    <property type="protein sequence ID" value="OMP09820.1"/>
    <property type="molecule type" value="Genomic_DNA"/>
</dbReference>
<dbReference type="AlphaFoldDB" id="A0A1R3KRX6"/>
<keyword evidence="2" id="KW-1185">Reference proteome</keyword>
<gene>
    <name evidence="1" type="ORF">COLO4_05107</name>
</gene>
<name>A0A1R3KRX6_9ROSI</name>
<accession>A0A1R3KRX6</accession>
<evidence type="ECO:0000313" key="1">
    <source>
        <dbReference type="EMBL" id="OMP09820.1"/>
    </source>
</evidence>
<organism evidence="1 2">
    <name type="scientific">Corchorus olitorius</name>
    <dbReference type="NCBI Taxonomy" id="93759"/>
    <lineage>
        <taxon>Eukaryota</taxon>
        <taxon>Viridiplantae</taxon>
        <taxon>Streptophyta</taxon>
        <taxon>Embryophyta</taxon>
        <taxon>Tracheophyta</taxon>
        <taxon>Spermatophyta</taxon>
        <taxon>Magnoliopsida</taxon>
        <taxon>eudicotyledons</taxon>
        <taxon>Gunneridae</taxon>
        <taxon>Pentapetalae</taxon>
        <taxon>rosids</taxon>
        <taxon>malvids</taxon>
        <taxon>Malvales</taxon>
        <taxon>Malvaceae</taxon>
        <taxon>Grewioideae</taxon>
        <taxon>Apeibeae</taxon>
        <taxon>Corchorus</taxon>
    </lineage>
</organism>
<evidence type="ECO:0000313" key="2">
    <source>
        <dbReference type="Proteomes" id="UP000187203"/>
    </source>
</evidence>
<proteinExistence type="predicted"/>